<keyword evidence="2" id="KW-0378">Hydrolase</keyword>
<feature type="non-terminal residue" evidence="2">
    <location>
        <position position="1"/>
    </location>
</feature>
<gene>
    <name evidence="2" type="ORF">P154DRAFT_380311</name>
</gene>
<evidence type="ECO:0000313" key="2">
    <source>
        <dbReference type="EMBL" id="KAF1999787.1"/>
    </source>
</evidence>
<dbReference type="Proteomes" id="UP000799779">
    <property type="component" value="Unassembled WGS sequence"/>
</dbReference>
<dbReference type="AlphaFoldDB" id="A0A6A5WEB4"/>
<dbReference type="Pfam" id="PF12697">
    <property type="entry name" value="Abhydrolase_6"/>
    <property type="match status" value="1"/>
</dbReference>
<dbReference type="InterPro" id="IPR029058">
    <property type="entry name" value="AB_hydrolase_fold"/>
</dbReference>
<organism evidence="2 3">
    <name type="scientific">Amniculicola lignicola CBS 123094</name>
    <dbReference type="NCBI Taxonomy" id="1392246"/>
    <lineage>
        <taxon>Eukaryota</taxon>
        <taxon>Fungi</taxon>
        <taxon>Dikarya</taxon>
        <taxon>Ascomycota</taxon>
        <taxon>Pezizomycotina</taxon>
        <taxon>Dothideomycetes</taxon>
        <taxon>Pleosporomycetidae</taxon>
        <taxon>Pleosporales</taxon>
        <taxon>Amniculicolaceae</taxon>
        <taxon>Amniculicola</taxon>
    </lineage>
</organism>
<dbReference type="SUPFAM" id="SSF53474">
    <property type="entry name" value="alpha/beta-Hydrolases"/>
    <property type="match status" value="1"/>
</dbReference>
<feature type="non-terminal residue" evidence="2">
    <location>
        <position position="354"/>
    </location>
</feature>
<sequence length="354" mass="39380">CVEHIIPVSVAPEVLQFGFPQWENDYDLVDFLAAATTRTNPSTKSPILGKSVKRETYLIATSFCTPKKSSKKAKTVILATHGVGQARSHWNSPFRPDQYNFVQHAISEGYSVFFYDRLGQGHSQKISGYVNQINIHEEILKELARLVKSGEWTKAIGKPKKLVVMGFSFGSYITHAAVGSAPDIADAVVLTAIGLNTTGVNVNGLVRSFVPRIANLQNRKFAGWDNGYLTWSDKFVQLNTYFKKPFYDRETADFAESEKQPFGFAEFFTIPLGNGGNWDASKFTGPALAITGKQDYIVCDGECGVDNLFEQPARTFYKNAKPFIPYLHPNASHNINFHHNATGAYTVITNFLNE</sequence>
<dbReference type="OrthoDB" id="190201at2759"/>
<reference evidence="2" key="1">
    <citation type="journal article" date="2020" name="Stud. Mycol.">
        <title>101 Dothideomycetes genomes: a test case for predicting lifestyles and emergence of pathogens.</title>
        <authorList>
            <person name="Haridas S."/>
            <person name="Albert R."/>
            <person name="Binder M."/>
            <person name="Bloem J."/>
            <person name="Labutti K."/>
            <person name="Salamov A."/>
            <person name="Andreopoulos B."/>
            <person name="Baker S."/>
            <person name="Barry K."/>
            <person name="Bills G."/>
            <person name="Bluhm B."/>
            <person name="Cannon C."/>
            <person name="Castanera R."/>
            <person name="Culley D."/>
            <person name="Daum C."/>
            <person name="Ezra D."/>
            <person name="Gonzalez J."/>
            <person name="Henrissat B."/>
            <person name="Kuo A."/>
            <person name="Liang C."/>
            <person name="Lipzen A."/>
            <person name="Lutzoni F."/>
            <person name="Magnuson J."/>
            <person name="Mondo S."/>
            <person name="Nolan M."/>
            <person name="Ohm R."/>
            <person name="Pangilinan J."/>
            <person name="Park H.-J."/>
            <person name="Ramirez L."/>
            <person name="Alfaro M."/>
            <person name="Sun H."/>
            <person name="Tritt A."/>
            <person name="Yoshinaga Y."/>
            <person name="Zwiers L.-H."/>
            <person name="Turgeon B."/>
            <person name="Goodwin S."/>
            <person name="Spatafora J."/>
            <person name="Crous P."/>
            <person name="Grigoriev I."/>
        </authorList>
    </citation>
    <scope>NUCLEOTIDE SEQUENCE</scope>
    <source>
        <strain evidence="2">CBS 123094</strain>
    </source>
</reference>
<evidence type="ECO:0000313" key="3">
    <source>
        <dbReference type="Proteomes" id="UP000799779"/>
    </source>
</evidence>
<accession>A0A6A5WEB4</accession>
<keyword evidence="3" id="KW-1185">Reference proteome</keyword>
<dbReference type="EMBL" id="ML977593">
    <property type="protein sequence ID" value="KAF1999787.1"/>
    <property type="molecule type" value="Genomic_DNA"/>
</dbReference>
<feature type="domain" description="AB hydrolase-1" evidence="1">
    <location>
        <begin position="78"/>
        <end position="338"/>
    </location>
</feature>
<dbReference type="GO" id="GO:0016787">
    <property type="term" value="F:hydrolase activity"/>
    <property type="evidence" value="ECO:0007669"/>
    <property type="project" value="UniProtKB-KW"/>
</dbReference>
<dbReference type="Gene3D" id="3.40.50.1820">
    <property type="entry name" value="alpha/beta hydrolase"/>
    <property type="match status" value="1"/>
</dbReference>
<dbReference type="InterPro" id="IPR000073">
    <property type="entry name" value="AB_hydrolase_1"/>
</dbReference>
<name>A0A6A5WEB4_9PLEO</name>
<proteinExistence type="predicted"/>
<evidence type="ECO:0000259" key="1">
    <source>
        <dbReference type="Pfam" id="PF12697"/>
    </source>
</evidence>
<protein>
    <submittedName>
        <fullName evidence="2">Alpha/beta-hydrolase</fullName>
    </submittedName>
</protein>